<gene>
    <name evidence="6" type="ORF">PQQ63_36280</name>
</gene>
<dbReference type="PANTHER" id="PTHR47506">
    <property type="entry name" value="TRANSCRIPTIONAL REGULATORY PROTEIN"/>
    <property type="match status" value="1"/>
</dbReference>
<protein>
    <submittedName>
        <fullName evidence="6">TetR/AcrR family transcriptional regulator</fullName>
    </submittedName>
</protein>
<dbReference type="RefSeq" id="WP_408238307.1">
    <property type="nucleotide sequence ID" value="NZ_JAQQCF010000059.1"/>
</dbReference>
<keyword evidence="2 4" id="KW-0238">DNA-binding</keyword>
<dbReference type="Pfam" id="PF00440">
    <property type="entry name" value="TetR_N"/>
    <property type="match status" value="1"/>
</dbReference>
<dbReference type="PRINTS" id="PR00455">
    <property type="entry name" value="HTHTETR"/>
</dbReference>
<evidence type="ECO:0000256" key="4">
    <source>
        <dbReference type="PROSITE-ProRule" id="PRU00335"/>
    </source>
</evidence>
<dbReference type="InterPro" id="IPR036271">
    <property type="entry name" value="Tet_transcr_reg_TetR-rel_C_sf"/>
</dbReference>
<reference evidence="6 7" key="1">
    <citation type="journal article" date="2024" name="Chem. Sci.">
        <title>Discovery of megapolipeptins by genome mining of a Burkholderiales bacteria collection.</title>
        <authorList>
            <person name="Paulo B.S."/>
            <person name="Recchia M.J.J."/>
            <person name="Lee S."/>
            <person name="Fergusson C.H."/>
            <person name="Romanowski S.B."/>
            <person name="Hernandez A."/>
            <person name="Krull N."/>
            <person name="Liu D.Y."/>
            <person name="Cavanagh H."/>
            <person name="Bos A."/>
            <person name="Gray C.A."/>
            <person name="Murphy B.T."/>
            <person name="Linington R.G."/>
            <person name="Eustaquio A.S."/>
        </authorList>
    </citation>
    <scope>NUCLEOTIDE SEQUENCE [LARGE SCALE GENOMIC DNA]</scope>
    <source>
        <strain evidence="6 7">RL17-338-BIC-A</strain>
    </source>
</reference>
<dbReference type="EMBL" id="JAQQCF010000059">
    <property type="protein sequence ID" value="MFM0642147.1"/>
    <property type="molecule type" value="Genomic_DNA"/>
</dbReference>
<dbReference type="PROSITE" id="PS50977">
    <property type="entry name" value="HTH_TETR_2"/>
    <property type="match status" value="1"/>
</dbReference>
<organism evidence="6 7">
    <name type="scientific">Paraburkholderia metrosideri</name>
    <dbReference type="NCBI Taxonomy" id="580937"/>
    <lineage>
        <taxon>Bacteria</taxon>
        <taxon>Pseudomonadati</taxon>
        <taxon>Pseudomonadota</taxon>
        <taxon>Betaproteobacteria</taxon>
        <taxon>Burkholderiales</taxon>
        <taxon>Burkholderiaceae</taxon>
        <taxon>Paraburkholderia</taxon>
    </lineage>
</organism>
<dbReference type="PANTHER" id="PTHR47506:SF7">
    <property type="entry name" value="TRANSCRIPTIONAL REGULATORY PROTEIN"/>
    <property type="match status" value="1"/>
</dbReference>
<evidence type="ECO:0000256" key="1">
    <source>
        <dbReference type="ARBA" id="ARBA00023015"/>
    </source>
</evidence>
<evidence type="ECO:0000313" key="6">
    <source>
        <dbReference type="EMBL" id="MFM0642147.1"/>
    </source>
</evidence>
<keyword evidence="1" id="KW-0805">Transcription regulation</keyword>
<dbReference type="Gene3D" id="1.10.357.10">
    <property type="entry name" value="Tetracycline Repressor, domain 2"/>
    <property type="match status" value="1"/>
</dbReference>
<dbReference type="Proteomes" id="UP001629432">
    <property type="component" value="Unassembled WGS sequence"/>
</dbReference>
<evidence type="ECO:0000256" key="3">
    <source>
        <dbReference type="ARBA" id="ARBA00023163"/>
    </source>
</evidence>
<name>A0ABW9E4K0_9BURK</name>
<dbReference type="Gene3D" id="1.10.10.60">
    <property type="entry name" value="Homeodomain-like"/>
    <property type="match status" value="1"/>
</dbReference>
<accession>A0ABW9E4K0</accession>
<dbReference type="InterPro" id="IPR001647">
    <property type="entry name" value="HTH_TetR"/>
</dbReference>
<comment type="caution">
    <text evidence="6">The sequence shown here is derived from an EMBL/GenBank/DDBJ whole genome shotgun (WGS) entry which is preliminary data.</text>
</comment>
<dbReference type="SUPFAM" id="SSF46689">
    <property type="entry name" value="Homeodomain-like"/>
    <property type="match status" value="1"/>
</dbReference>
<dbReference type="SUPFAM" id="SSF48498">
    <property type="entry name" value="Tetracyclin repressor-like, C-terminal domain"/>
    <property type="match status" value="1"/>
</dbReference>
<feature type="DNA-binding region" description="H-T-H motif" evidence="4">
    <location>
        <begin position="32"/>
        <end position="51"/>
    </location>
</feature>
<evidence type="ECO:0000256" key="2">
    <source>
        <dbReference type="ARBA" id="ARBA00023125"/>
    </source>
</evidence>
<sequence length="198" mass="21593">MGVSRQQAVENRQAIIAAAERLFRERGVDGVGLTELTKAAGFTQGGFYNHFESKDALVAAVMNKAMEDGASRLVAAIEQSKAMGIDPIKRQIEWYLSPDHRSAIASGCPVSTFVGDVQRLNEEARKFYAEGVTSNLDHLANSLSGANKKERRRKAVSMLSQLVGTLMLSRAVVDADQDLADEILKDGRRKLLLDLADS</sequence>
<feature type="domain" description="HTH tetR-type" evidence="5">
    <location>
        <begin position="9"/>
        <end position="69"/>
    </location>
</feature>
<evidence type="ECO:0000259" key="5">
    <source>
        <dbReference type="PROSITE" id="PS50977"/>
    </source>
</evidence>
<dbReference type="InterPro" id="IPR009057">
    <property type="entry name" value="Homeodomain-like_sf"/>
</dbReference>
<keyword evidence="3" id="KW-0804">Transcription</keyword>
<keyword evidence="7" id="KW-1185">Reference proteome</keyword>
<evidence type="ECO:0000313" key="7">
    <source>
        <dbReference type="Proteomes" id="UP001629432"/>
    </source>
</evidence>
<proteinExistence type="predicted"/>